<evidence type="ECO:0000313" key="8">
    <source>
        <dbReference type="Proteomes" id="UP000002402"/>
    </source>
</evidence>
<dbReference type="EMBL" id="CP000113">
    <property type="protein sequence ID" value="ABF88905.1"/>
    <property type="molecule type" value="Genomic_DNA"/>
</dbReference>
<dbReference type="SUPFAM" id="SSF46689">
    <property type="entry name" value="Homeodomain-like"/>
    <property type="match status" value="1"/>
</dbReference>
<sequence length="460" mass="50235">MAAEEVRPATPLLGIHDAGPCVRRREPGYAPAMPTSHLALPALDALAGPVLLVDDARKVTALTPALEALLGGTLRAGTPLAQVLGRADGTEPLDAVLKNGCEASVRLRVGGRSKPVRVRAVPLARGPRASGWALLVSPDAVEETNGRAELFHGLWTQAPELQRVFRIVEKVARTESSVLVRGESGTGKEHIAHALHALSARARGPFRAINCAALPPNLLESELFGHVRGAFTGAVRDSPGHFRLADKGSLFLDEVAEMPLDLQAKMLRVLETRTVIPVGGRQPVPVDVRIIAATHRPLRREVETGRFRADLMYRLRVVPLFLPTLRERRGDILPLALRFLEELHQRGARRVERFSPGARRLLEEHPWPGNVRELRNVMEYAYVIGEGPVVREADLPPEFSEQRQAAPAKLPPPDASLEPERIRAALAQAGGNRSEAARLLGVSRVTLWRRLRDLGATAER</sequence>
<dbReference type="eggNOG" id="COG3829">
    <property type="taxonomic scope" value="Bacteria"/>
</dbReference>
<keyword evidence="5" id="KW-0804">Transcription</keyword>
<evidence type="ECO:0000256" key="1">
    <source>
        <dbReference type="ARBA" id="ARBA00022741"/>
    </source>
</evidence>
<dbReference type="InterPro" id="IPR003593">
    <property type="entry name" value="AAA+_ATPase"/>
</dbReference>
<dbReference type="Pfam" id="PF00158">
    <property type="entry name" value="Sigma54_activat"/>
    <property type="match status" value="1"/>
</dbReference>
<dbReference type="SUPFAM" id="SSF52540">
    <property type="entry name" value="P-loop containing nucleoside triphosphate hydrolases"/>
    <property type="match status" value="1"/>
</dbReference>
<keyword evidence="2" id="KW-0067">ATP-binding</keyword>
<evidence type="ECO:0000256" key="4">
    <source>
        <dbReference type="ARBA" id="ARBA00023125"/>
    </source>
</evidence>
<dbReference type="Proteomes" id="UP000002402">
    <property type="component" value="Chromosome"/>
</dbReference>
<dbReference type="AlphaFoldDB" id="Q1DFW0"/>
<dbReference type="InterPro" id="IPR009057">
    <property type="entry name" value="Homeodomain-like_sf"/>
</dbReference>
<name>Q1DFW0_MYXXD</name>
<evidence type="ECO:0000256" key="2">
    <source>
        <dbReference type="ARBA" id="ARBA00022840"/>
    </source>
</evidence>
<protein>
    <submittedName>
        <fullName evidence="7">Sigma-54 dependent transcriptional regulator, Fis family</fullName>
    </submittedName>
</protein>
<keyword evidence="3" id="KW-0805">Transcription regulation</keyword>
<evidence type="ECO:0000256" key="3">
    <source>
        <dbReference type="ARBA" id="ARBA00023015"/>
    </source>
</evidence>
<dbReference type="GO" id="GO:0006355">
    <property type="term" value="P:regulation of DNA-templated transcription"/>
    <property type="evidence" value="ECO:0007669"/>
    <property type="project" value="InterPro"/>
</dbReference>
<dbReference type="SMART" id="SM00382">
    <property type="entry name" value="AAA"/>
    <property type="match status" value="1"/>
</dbReference>
<dbReference type="PROSITE" id="PS50045">
    <property type="entry name" value="SIGMA54_INTERACT_4"/>
    <property type="match status" value="1"/>
</dbReference>
<dbReference type="Gene3D" id="3.40.50.300">
    <property type="entry name" value="P-loop containing nucleotide triphosphate hydrolases"/>
    <property type="match status" value="1"/>
</dbReference>
<dbReference type="PANTHER" id="PTHR32071">
    <property type="entry name" value="TRANSCRIPTIONAL REGULATORY PROTEIN"/>
    <property type="match status" value="1"/>
</dbReference>
<feature type="domain" description="Sigma-54 factor interaction" evidence="6">
    <location>
        <begin position="154"/>
        <end position="383"/>
    </location>
</feature>
<keyword evidence="1" id="KW-0547">Nucleotide-binding</keyword>
<dbReference type="STRING" id="246197.MXAN_0180"/>
<dbReference type="EnsemblBacteria" id="ABF88905">
    <property type="protein sequence ID" value="ABF88905"/>
    <property type="gene ID" value="MXAN_0180"/>
</dbReference>
<reference evidence="7 8" key="1">
    <citation type="journal article" date="2006" name="Proc. Natl. Acad. Sci. U.S.A.">
        <title>Evolution of sensory complexity recorded in a myxobacterial genome.</title>
        <authorList>
            <person name="Goldman B.S."/>
            <person name="Nierman W.C."/>
            <person name="Kaiser D."/>
            <person name="Slater S.C."/>
            <person name="Durkin A.S."/>
            <person name="Eisen J.A."/>
            <person name="Ronning C.M."/>
            <person name="Barbazuk W.B."/>
            <person name="Blanchard M."/>
            <person name="Field C."/>
            <person name="Halling C."/>
            <person name="Hinkle G."/>
            <person name="Iartchuk O."/>
            <person name="Kim H.S."/>
            <person name="Mackenzie C."/>
            <person name="Madupu R."/>
            <person name="Miller N."/>
            <person name="Shvartsbeyn A."/>
            <person name="Sullivan S.A."/>
            <person name="Vaudin M."/>
            <person name="Wiegand R."/>
            <person name="Kaplan H.B."/>
        </authorList>
    </citation>
    <scope>NUCLEOTIDE SEQUENCE [LARGE SCALE GENOMIC DNA]</scope>
    <source>
        <strain evidence="8">DK1622</strain>
    </source>
</reference>
<organism evidence="7 8">
    <name type="scientific">Myxococcus xanthus (strain DK1622)</name>
    <dbReference type="NCBI Taxonomy" id="246197"/>
    <lineage>
        <taxon>Bacteria</taxon>
        <taxon>Pseudomonadati</taxon>
        <taxon>Myxococcota</taxon>
        <taxon>Myxococcia</taxon>
        <taxon>Myxococcales</taxon>
        <taxon>Cystobacterineae</taxon>
        <taxon>Myxococcaceae</taxon>
        <taxon>Myxococcus</taxon>
    </lineage>
</organism>
<gene>
    <name evidence="7" type="ordered locus">MXAN_0180</name>
</gene>
<dbReference type="PANTHER" id="PTHR32071:SF81">
    <property type="entry name" value="PROPIONATE CATABOLISM OPERON REGULATORY PROTEIN"/>
    <property type="match status" value="1"/>
</dbReference>
<evidence type="ECO:0000313" key="7">
    <source>
        <dbReference type="EMBL" id="ABF88905.1"/>
    </source>
</evidence>
<keyword evidence="4" id="KW-0238">DNA-binding</keyword>
<dbReference type="PROSITE" id="PS00688">
    <property type="entry name" value="SIGMA54_INTERACT_3"/>
    <property type="match status" value="1"/>
</dbReference>
<dbReference type="KEGG" id="mxa:MXAN_0180"/>
<dbReference type="InterPro" id="IPR025943">
    <property type="entry name" value="Sigma_54_int_dom_ATP-bd_2"/>
</dbReference>
<dbReference type="PROSITE" id="PS00675">
    <property type="entry name" value="SIGMA54_INTERACT_1"/>
    <property type="match status" value="1"/>
</dbReference>
<accession>Q1DFW0</accession>
<dbReference type="InterPro" id="IPR002078">
    <property type="entry name" value="Sigma_54_int"/>
</dbReference>
<dbReference type="GO" id="GO:0005524">
    <property type="term" value="F:ATP binding"/>
    <property type="evidence" value="ECO:0007669"/>
    <property type="project" value="UniProtKB-KW"/>
</dbReference>
<dbReference type="InterPro" id="IPR025944">
    <property type="entry name" value="Sigma_54_int_dom_CS"/>
</dbReference>
<dbReference type="HOGENOM" id="CLU_000445_8_18_7"/>
<proteinExistence type="predicted"/>
<dbReference type="GO" id="GO:0043565">
    <property type="term" value="F:sequence-specific DNA binding"/>
    <property type="evidence" value="ECO:0007669"/>
    <property type="project" value="InterPro"/>
</dbReference>
<evidence type="ECO:0000256" key="5">
    <source>
        <dbReference type="ARBA" id="ARBA00023163"/>
    </source>
</evidence>
<evidence type="ECO:0000259" key="6">
    <source>
        <dbReference type="PROSITE" id="PS50045"/>
    </source>
</evidence>
<keyword evidence="8" id="KW-1185">Reference proteome</keyword>
<dbReference type="PRINTS" id="PR01590">
    <property type="entry name" value="HTHFIS"/>
</dbReference>
<dbReference type="FunFam" id="3.40.50.300:FF:000006">
    <property type="entry name" value="DNA-binding transcriptional regulator NtrC"/>
    <property type="match status" value="1"/>
</dbReference>
<dbReference type="InterPro" id="IPR058031">
    <property type="entry name" value="AAA_lid_NorR"/>
</dbReference>
<dbReference type="InterPro" id="IPR002197">
    <property type="entry name" value="HTH_Fis"/>
</dbReference>
<dbReference type="Pfam" id="PF02954">
    <property type="entry name" value="HTH_8"/>
    <property type="match status" value="1"/>
</dbReference>
<dbReference type="Gene3D" id="1.10.8.60">
    <property type="match status" value="1"/>
</dbReference>
<dbReference type="CDD" id="cd00009">
    <property type="entry name" value="AAA"/>
    <property type="match status" value="1"/>
</dbReference>
<dbReference type="PROSITE" id="PS00676">
    <property type="entry name" value="SIGMA54_INTERACT_2"/>
    <property type="match status" value="1"/>
</dbReference>
<dbReference type="InterPro" id="IPR027417">
    <property type="entry name" value="P-loop_NTPase"/>
</dbReference>
<dbReference type="Gene3D" id="1.10.10.60">
    <property type="entry name" value="Homeodomain-like"/>
    <property type="match status" value="1"/>
</dbReference>
<dbReference type="InterPro" id="IPR025662">
    <property type="entry name" value="Sigma_54_int_dom_ATP-bd_1"/>
</dbReference>
<dbReference type="Pfam" id="PF25601">
    <property type="entry name" value="AAA_lid_14"/>
    <property type="match status" value="1"/>
</dbReference>